<reference evidence="2 3" key="1">
    <citation type="journal article" date="2012" name="Genome Biol.">
        <title>Genome and low-iron response of an oceanic diatom adapted to chronic iron limitation.</title>
        <authorList>
            <person name="Lommer M."/>
            <person name="Specht M."/>
            <person name="Roy A.S."/>
            <person name="Kraemer L."/>
            <person name="Andreson R."/>
            <person name="Gutowska M.A."/>
            <person name="Wolf J."/>
            <person name="Bergner S.V."/>
            <person name="Schilhabel M.B."/>
            <person name="Klostermeier U.C."/>
            <person name="Beiko R.G."/>
            <person name="Rosenstiel P."/>
            <person name="Hippler M."/>
            <person name="Laroche J."/>
        </authorList>
    </citation>
    <scope>NUCLEOTIDE SEQUENCE [LARGE SCALE GENOMIC DNA]</scope>
    <source>
        <strain evidence="2 3">CCMP1005</strain>
    </source>
</reference>
<dbReference type="OrthoDB" id="56673at2759"/>
<sequence>MPVPPRSWHDVADPYAKSMQMVERRVQVVRNRNNAEEAKVERSIRALVDKKNKDDNERLIKAKNAGSGGLDGMDEDDDDDSNEDDESNSEEKLNNRNHMGWLSSEAGMLFLGSKDADGDVVDILQERIGNLTKVLQVNGYKSVLQSADDDGAELNDHQKWHIEQKAIYLREDYKLALEKWGNQVNWMSICTEAIDRVKEFGYSSVTSPRTVMDYNKAFRKDGLFPHPSYTIRLGKPPTPQVFEHFPQLPVRIKEFMLNNQAHFRLESKSLPVKREERSGETSRKSSRKRTKTSRG</sequence>
<comment type="caution">
    <text evidence="2">The sequence shown here is derived from an EMBL/GenBank/DDBJ whole genome shotgun (WGS) entry which is preliminary data.</text>
</comment>
<proteinExistence type="predicted"/>
<organism evidence="2 3">
    <name type="scientific">Thalassiosira oceanica</name>
    <name type="common">Marine diatom</name>
    <dbReference type="NCBI Taxonomy" id="159749"/>
    <lineage>
        <taxon>Eukaryota</taxon>
        <taxon>Sar</taxon>
        <taxon>Stramenopiles</taxon>
        <taxon>Ochrophyta</taxon>
        <taxon>Bacillariophyta</taxon>
        <taxon>Coscinodiscophyceae</taxon>
        <taxon>Thalassiosirophycidae</taxon>
        <taxon>Thalassiosirales</taxon>
        <taxon>Thalassiosiraceae</taxon>
        <taxon>Thalassiosira</taxon>
    </lineage>
</organism>
<dbReference type="eggNOG" id="ENOG502TAUX">
    <property type="taxonomic scope" value="Eukaryota"/>
</dbReference>
<protein>
    <submittedName>
        <fullName evidence="2">Uncharacterized protein</fullName>
    </submittedName>
</protein>
<keyword evidence="3" id="KW-1185">Reference proteome</keyword>
<feature type="region of interest" description="Disordered" evidence="1">
    <location>
        <begin position="268"/>
        <end position="295"/>
    </location>
</feature>
<evidence type="ECO:0000256" key="1">
    <source>
        <dbReference type="SAM" id="MobiDB-lite"/>
    </source>
</evidence>
<feature type="compositionally biased region" description="Basic and acidic residues" evidence="1">
    <location>
        <begin position="46"/>
        <end position="60"/>
    </location>
</feature>
<dbReference type="Proteomes" id="UP000266841">
    <property type="component" value="Unassembled WGS sequence"/>
</dbReference>
<evidence type="ECO:0000313" key="3">
    <source>
        <dbReference type="Proteomes" id="UP000266841"/>
    </source>
</evidence>
<name>K0SR93_THAOC</name>
<feature type="region of interest" description="Disordered" evidence="1">
    <location>
        <begin position="46"/>
        <end position="98"/>
    </location>
</feature>
<dbReference type="EMBL" id="AGNL01018168">
    <property type="protein sequence ID" value="EJK63556.1"/>
    <property type="molecule type" value="Genomic_DNA"/>
</dbReference>
<gene>
    <name evidence="2" type="ORF">THAOC_15776</name>
</gene>
<dbReference type="AlphaFoldDB" id="K0SR93"/>
<feature type="compositionally biased region" description="Basic and acidic residues" evidence="1">
    <location>
        <begin position="268"/>
        <end position="283"/>
    </location>
</feature>
<accession>K0SR93</accession>
<evidence type="ECO:0000313" key="2">
    <source>
        <dbReference type="EMBL" id="EJK63556.1"/>
    </source>
</evidence>
<feature type="compositionally biased region" description="Acidic residues" evidence="1">
    <location>
        <begin position="72"/>
        <end position="88"/>
    </location>
</feature>
<feature type="compositionally biased region" description="Basic residues" evidence="1">
    <location>
        <begin position="284"/>
        <end position="295"/>
    </location>
</feature>